<dbReference type="SUPFAM" id="SSF53383">
    <property type="entry name" value="PLP-dependent transferases"/>
    <property type="match status" value="1"/>
</dbReference>
<dbReference type="InterPro" id="IPR015424">
    <property type="entry name" value="PyrdxlP-dep_Trfase"/>
</dbReference>
<evidence type="ECO:0000256" key="6">
    <source>
        <dbReference type="ARBA" id="ARBA00022898"/>
    </source>
</evidence>
<feature type="domain" description="Aminotransferase class I/classII large" evidence="10">
    <location>
        <begin position="21"/>
        <end position="347"/>
    </location>
</feature>
<dbReference type="NCBIfam" id="TIGR01140">
    <property type="entry name" value="L_thr_O3P_dcar"/>
    <property type="match status" value="1"/>
</dbReference>
<comment type="catalytic activity">
    <reaction evidence="9">
        <text>O-phospho-L-threonine + H(+) = (R)-1-aminopropan-2-yl phosphate + CO2</text>
        <dbReference type="Rhea" id="RHEA:11492"/>
        <dbReference type="ChEBI" id="CHEBI:15378"/>
        <dbReference type="ChEBI" id="CHEBI:16526"/>
        <dbReference type="ChEBI" id="CHEBI:58563"/>
        <dbReference type="ChEBI" id="CHEBI:58675"/>
        <dbReference type="EC" id="4.1.1.81"/>
    </reaction>
</comment>
<evidence type="ECO:0000256" key="7">
    <source>
        <dbReference type="ARBA" id="ARBA00023239"/>
    </source>
</evidence>
<dbReference type="CDD" id="cd00609">
    <property type="entry name" value="AAT_like"/>
    <property type="match status" value="1"/>
</dbReference>
<dbReference type="EC" id="4.1.1.81" evidence="4"/>
<protein>
    <recommendedName>
        <fullName evidence="4">threonine-phosphate decarboxylase</fullName>
        <ecNumber evidence="4">4.1.1.81</ecNumber>
    </recommendedName>
    <alternativeName>
        <fullName evidence="8">L-threonine-O-3-phosphate decarboxylase</fullName>
    </alternativeName>
</protein>
<sequence length="353" mass="39280">MEKLVHGGDIYAARQEYAGEILDFSANINPLGVPKGVLLAAREAVGECAHYPDPLCRELREALSQALGVPEDWILCGNGAADLIFRLALAVRPKRALTLAPTFAEYAQALSLVDCQVRFHPLRREEGFVLTSSFLEKLTSDLDLVVLCNPNNPTGEVIAPKLLEEIVGTCAKRGITLLLDECFVDFLDEPERHTLLEKLREYPGLLLLRAFTKLYAMAGLRLGYTLCSDTALLEKMSRCAQPWSVSIPAQAAGMAALREREYVARSRALIREERAFLKEGLQALGCEVFGSKANFVFFQTPCPDLCGRLRKRGILLRGCGNYPGLDDSYYRAAVRTREENERLLAALREEMRL</sequence>
<comment type="pathway">
    <text evidence="3">Cofactor biosynthesis; adenosylcobalamin biosynthesis.</text>
</comment>
<evidence type="ECO:0000256" key="1">
    <source>
        <dbReference type="ARBA" id="ARBA00001933"/>
    </source>
</evidence>
<comment type="caution">
    <text evidence="11">The sequence shown here is derived from an EMBL/GenBank/DDBJ whole genome shotgun (WGS) entry which is preliminary data.</text>
</comment>
<dbReference type="AlphaFoldDB" id="A0A926EA77"/>
<accession>A0A926EA77</accession>
<comment type="cofactor">
    <cofactor evidence="1">
        <name>pyridoxal 5'-phosphate</name>
        <dbReference type="ChEBI" id="CHEBI:597326"/>
    </cofactor>
</comment>
<dbReference type="GO" id="GO:0048472">
    <property type="term" value="F:threonine-phosphate decarboxylase activity"/>
    <property type="evidence" value="ECO:0007669"/>
    <property type="project" value="UniProtKB-EC"/>
</dbReference>
<comment type="function">
    <text evidence="2">Decarboxylates L-threonine-O-3-phosphate to yield (R)-1-amino-2-propanol O-2-phosphate, the precursor for the linkage between the nucleotide loop and the corrin ring in cobalamin.</text>
</comment>
<keyword evidence="7 11" id="KW-0456">Lyase</keyword>
<dbReference type="Pfam" id="PF00155">
    <property type="entry name" value="Aminotran_1_2"/>
    <property type="match status" value="1"/>
</dbReference>
<dbReference type="PANTHER" id="PTHR42885">
    <property type="entry name" value="HISTIDINOL-PHOSPHATE AMINOTRANSFERASE-RELATED"/>
    <property type="match status" value="1"/>
</dbReference>
<dbReference type="InterPro" id="IPR005860">
    <property type="entry name" value="CobD"/>
</dbReference>
<dbReference type="PANTHER" id="PTHR42885:SF1">
    <property type="entry name" value="THREONINE-PHOSPHATE DECARBOXYLASE"/>
    <property type="match status" value="1"/>
</dbReference>
<evidence type="ECO:0000256" key="8">
    <source>
        <dbReference type="ARBA" id="ARBA00029996"/>
    </source>
</evidence>
<keyword evidence="6" id="KW-0663">Pyridoxal phosphate</keyword>
<organism evidence="11 12">
    <name type="scientific">Zongyangia hominis</name>
    <dbReference type="NCBI Taxonomy" id="2763677"/>
    <lineage>
        <taxon>Bacteria</taxon>
        <taxon>Bacillati</taxon>
        <taxon>Bacillota</taxon>
        <taxon>Clostridia</taxon>
        <taxon>Eubacteriales</taxon>
        <taxon>Oscillospiraceae</taxon>
        <taxon>Zongyangia</taxon>
    </lineage>
</organism>
<evidence type="ECO:0000256" key="9">
    <source>
        <dbReference type="ARBA" id="ARBA00048531"/>
    </source>
</evidence>
<evidence type="ECO:0000256" key="5">
    <source>
        <dbReference type="ARBA" id="ARBA00022573"/>
    </source>
</evidence>
<evidence type="ECO:0000256" key="4">
    <source>
        <dbReference type="ARBA" id="ARBA00012285"/>
    </source>
</evidence>
<dbReference type="InterPro" id="IPR015421">
    <property type="entry name" value="PyrdxlP-dep_Trfase_major"/>
</dbReference>
<keyword evidence="5" id="KW-0169">Cobalamin biosynthesis</keyword>
<gene>
    <name evidence="11" type="ORF">H8709_00470</name>
</gene>
<evidence type="ECO:0000313" key="12">
    <source>
        <dbReference type="Proteomes" id="UP000660861"/>
    </source>
</evidence>
<evidence type="ECO:0000313" key="11">
    <source>
        <dbReference type="EMBL" id="MBC8569303.1"/>
    </source>
</evidence>
<dbReference type="InterPro" id="IPR004839">
    <property type="entry name" value="Aminotransferase_I/II_large"/>
</dbReference>
<dbReference type="EMBL" id="JACRTC010000001">
    <property type="protein sequence ID" value="MBC8569303.1"/>
    <property type="molecule type" value="Genomic_DNA"/>
</dbReference>
<name>A0A926EA77_9FIRM</name>
<dbReference type="Gene3D" id="3.40.640.10">
    <property type="entry name" value="Type I PLP-dependent aspartate aminotransferase-like (Major domain)"/>
    <property type="match status" value="1"/>
</dbReference>
<proteinExistence type="predicted"/>
<dbReference type="Gene3D" id="3.90.1150.10">
    <property type="entry name" value="Aspartate Aminotransferase, domain 1"/>
    <property type="match status" value="1"/>
</dbReference>
<keyword evidence="12" id="KW-1185">Reference proteome</keyword>
<dbReference type="GO" id="GO:0030170">
    <property type="term" value="F:pyridoxal phosphate binding"/>
    <property type="evidence" value="ECO:0007669"/>
    <property type="project" value="InterPro"/>
</dbReference>
<reference evidence="11" key="1">
    <citation type="submission" date="2020-08" db="EMBL/GenBank/DDBJ databases">
        <title>Genome public.</title>
        <authorList>
            <person name="Liu C."/>
            <person name="Sun Q."/>
        </authorList>
    </citation>
    <scope>NUCLEOTIDE SEQUENCE</scope>
    <source>
        <strain evidence="11">NSJ-54</strain>
    </source>
</reference>
<evidence type="ECO:0000256" key="3">
    <source>
        <dbReference type="ARBA" id="ARBA00004953"/>
    </source>
</evidence>
<evidence type="ECO:0000256" key="2">
    <source>
        <dbReference type="ARBA" id="ARBA00003444"/>
    </source>
</evidence>
<evidence type="ECO:0000259" key="10">
    <source>
        <dbReference type="Pfam" id="PF00155"/>
    </source>
</evidence>
<dbReference type="Proteomes" id="UP000660861">
    <property type="component" value="Unassembled WGS sequence"/>
</dbReference>
<dbReference type="RefSeq" id="WP_262396410.1">
    <property type="nucleotide sequence ID" value="NZ_JACRTC010000001.1"/>
</dbReference>
<dbReference type="GO" id="GO:0009236">
    <property type="term" value="P:cobalamin biosynthetic process"/>
    <property type="evidence" value="ECO:0007669"/>
    <property type="project" value="UniProtKB-KW"/>
</dbReference>
<dbReference type="InterPro" id="IPR015422">
    <property type="entry name" value="PyrdxlP-dep_Trfase_small"/>
</dbReference>